<evidence type="ECO:0000256" key="1">
    <source>
        <dbReference type="ARBA" id="ARBA00004651"/>
    </source>
</evidence>
<dbReference type="PANTHER" id="PTHR34040">
    <property type="entry name" value="FLAGELLAR BIOSYNTHETIC PROTEIN FLIQ"/>
    <property type="match status" value="1"/>
</dbReference>
<evidence type="ECO:0000256" key="7">
    <source>
        <dbReference type="SAM" id="Phobius"/>
    </source>
</evidence>
<dbReference type="PANTHER" id="PTHR34040:SF2">
    <property type="entry name" value="FLAGELLAR BIOSYNTHETIC PROTEIN FLIQ"/>
    <property type="match status" value="1"/>
</dbReference>
<dbReference type="RefSeq" id="WP_035842867.1">
    <property type="nucleotide sequence ID" value="NZ_BNAB01000001.1"/>
</dbReference>
<dbReference type="PRINTS" id="PR00952">
    <property type="entry name" value="TYPE3IMQPROT"/>
</dbReference>
<evidence type="ECO:0000313" key="11">
    <source>
        <dbReference type="Proteomes" id="UP000634647"/>
    </source>
</evidence>
<keyword evidence="9" id="KW-0282">Flagellum</keyword>
<dbReference type="GO" id="GO:0005886">
    <property type="term" value="C:plasma membrane"/>
    <property type="evidence" value="ECO:0007669"/>
    <property type="project" value="UniProtKB-SubCell"/>
</dbReference>
<reference evidence="8" key="3">
    <citation type="submission" date="2023-06" db="EMBL/GenBank/DDBJ databases">
        <authorList>
            <person name="Sun Q."/>
            <person name="Zhou Y."/>
        </authorList>
    </citation>
    <scope>NUCLEOTIDE SEQUENCE</scope>
    <source>
        <strain evidence="8">CGMCC 1.10859</strain>
    </source>
</reference>
<evidence type="ECO:0000256" key="2">
    <source>
        <dbReference type="ARBA" id="ARBA00006156"/>
    </source>
</evidence>
<name>A0AAN4UMD3_9RHOB</name>
<evidence type="ECO:0000256" key="3">
    <source>
        <dbReference type="ARBA" id="ARBA00022475"/>
    </source>
</evidence>
<dbReference type="Pfam" id="PF01313">
    <property type="entry name" value="Bac_export_3"/>
    <property type="match status" value="1"/>
</dbReference>
<gene>
    <name evidence="8" type="ORF">GCM10008024_00470</name>
    <name evidence="9" type="ORF">SAMN05444006_104171</name>
</gene>
<evidence type="ECO:0000313" key="9">
    <source>
        <dbReference type="EMBL" id="SDW53057.1"/>
    </source>
</evidence>
<dbReference type="EMBL" id="BNAB01000001">
    <property type="protein sequence ID" value="GHD98142.1"/>
    <property type="molecule type" value="Genomic_DNA"/>
</dbReference>
<proteinExistence type="inferred from homology"/>
<keyword evidence="6 7" id="KW-0472">Membrane</keyword>
<dbReference type="InterPro" id="IPR002191">
    <property type="entry name" value="Bac_export_3"/>
</dbReference>
<comment type="caution">
    <text evidence="8">The sequence shown here is derived from an EMBL/GenBank/DDBJ whole genome shotgun (WGS) entry which is preliminary data.</text>
</comment>
<protein>
    <submittedName>
        <fullName evidence="9">Flagellar biosynthetic protein FliQ</fullName>
    </submittedName>
</protein>
<evidence type="ECO:0000256" key="5">
    <source>
        <dbReference type="ARBA" id="ARBA00022989"/>
    </source>
</evidence>
<feature type="transmembrane region" description="Helical" evidence="7">
    <location>
        <begin position="12"/>
        <end position="36"/>
    </location>
</feature>
<reference evidence="9 10" key="2">
    <citation type="submission" date="2016-10" db="EMBL/GenBank/DDBJ databases">
        <authorList>
            <person name="Varghese N."/>
            <person name="Submissions S."/>
        </authorList>
    </citation>
    <scope>NUCLEOTIDE SEQUENCE [LARGE SCALE GENOMIC DNA]</scope>
    <source>
        <strain evidence="9 10">DSM 24802</strain>
    </source>
</reference>
<evidence type="ECO:0000256" key="6">
    <source>
        <dbReference type="ARBA" id="ARBA00023136"/>
    </source>
</evidence>
<accession>A0AAN4UMD3</accession>
<feature type="transmembrane region" description="Helical" evidence="7">
    <location>
        <begin position="48"/>
        <end position="68"/>
    </location>
</feature>
<dbReference type="GO" id="GO:0009306">
    <property type="term" value="P:protein secretion"/>
    <property type="evidence" value="ECO:0007669"/>
    <property type="project" value="InterPro"/>
</dbReference>
<evidence type="ECO:0000313" key="8">
    <source>
        <dbReference type="EMBL" id="GHD98142.1"/>
    </source>
</evidence>
<organism evidence="8 11">
    <name type="scientific">Allgaiera indica</name>
    <dbReference type="NCBI Taxonomy" id="765699"/>
    <lineage>
        <taxon>Bacteria</taxon>
        <taxon>Pseudomonadati</taxon>
        <taxon>Pseudomonadota</taxon>
        <taxon>Alphaproteobacteria</taxon>
        <taxon>Rhodobacterales</taxon>
        <taxon>Paracoccaceae</taxon>
        <taxon>Allgaiera</taxon>
    </lineage>
</organism>
<keyword evidence="5 7" id="KW-1133">Transmembrane helix</keyword>
<keyword evidence="9" id="KW-0966">Cell projection</keyword>
<keyword evidence="9" id="KW-0969">Cilium</keyword>
<dbReference type="EMBL" id="FNOB01000004">
    <property type="protein sequence ID" value="SDW53057.1"/>
    <property type="molecule type" value="Genomic_DNA"/>
</dbReference>
<sequence>MTLPDWYTAGAVWMFLALAGPGLAVCLLLGVAGAILQTTTQIREAALGFVPKVAGLVILVLLGGGLMLRSAGDYTTHVFRALPELIHVGHDR</sequence>
<evidence type="ECO:0000313" key="10">
    <source>
        <dbReference type="Proteomes" id="UP000199541"/>
    </source>
</evidence>
<comment type="subcellular location">
    <subcellularLocation>
        <location evidence="1">Cell membrane</location>
        <topology evidence="1">Multi-pass membrane protein</topology>
    </subcellularLocation>
</comment>
<dbReference type="Proteomes" id="UP000634647">
    <property type="component" value="Unassembled WGS sequence"/>
</dbReference>
<reference evidence="8" key="1">
    <citation type="journal article" date="2014" name="Int. J. Syst. Evol. Microbiol.">
        <title>Complete genome sequence of Corynebacterium casei LMG S-19264T (=DSM 44701T), isolated from a smear-ripened cheese.</title>
        <authorList>
            <consortium name="US DOE Joint Genome Institute (JGI-PGF)"/>
            <person name="Walter F."/>
            <person name="Albersmeier A."/>
            <person name="Kalinowski J."/>
            <person name="Ruckert C."/>
        </authorList>
    </citation>
    <scope>NUCLEOTIDE SEQUENCE</scope>
    <source>
        <strain evidence="8">CGMCC 1.10859</strain>
    </source>
</reference>
<dbReference type="AlphaFoldDB" id="A0AAN4UMD3"/>
<evidence type="ECO:0000256" key="4">
    <source>
        <dbReference type="ARBA" id="ARBA00022692"/>
    </source>
</evidence>
<keyword evidence="3" id="KW-1003">Cell membrane</keyword>
<keyword evidence="4 7" id="KW-0812">Transmembrane</keyword>
<keyword evidence="10" id="KW-1185">Reference proteome</keyword>
<dbReference type="Proteomes" id="UP000199541">
    <property type="component" value="Unassembled WGS sequence"/>
</dbReference>
<comment type="similarity">
    <text evidence="2">Belongs to the FliQ/MopD/SpaQ family.</text>
</comment>